<sequence length="435" mass="46984">MTAENHDSFGLIAIAKQTRLAAMKLGVLSTAARNEAIKAIASALLSAQDEIIQANMIDCEAAAKEGIAKPLYKRLELDEHKLRDNIAGVKDIGKLPDPVGSVQIHRKLDSDLILKRVTCPLGVLGVIFEARPEAAIQIASLAIKSGNGVILKGGKEAIRSCEAIVKAIKQGLSQTTVDPDAVQLLTTREETLELLKLDKYVDLIIPRGSNSFVKFVQQNTSIAVLGHAEGICHLYIDQAADIDKAVNITVDAKTHYPAACNAIETLLVHQEIASSFLPQVAEALQKLKVELRGDTATQSILSKILPATETDWETEYSDLILSIKIVDSLPEAINHINEYGSKHTDAIITEDIEAAETFLSLVNAAGVYHNCSTRFADGFRYGFGAEVGISTQQIPPRGPVGLEGLVTYKYKMTGNGHIASSYTGENAKPFLHKDL</sequence>
<dbReference type="FunFam" id="3.40.309.10:FF:000006">
    <property type="entry name" value="Gamma-glutamyl phosphate reductase"/>
    <property type="match status" value="1"/>
</dbReference>
<dbReference type="GO" id="GO:0005737">
    <property type="term" value="C:cytoplasm"/>
    <property type="evidence" value="ECO:0007669"/>
    <property type="project" value="UniProtKB-SubCell"/>
</dbReference>
<dbReference type="PROSITE" id="PS01223">
    <property type="entry name" value="PROA"/>
    <property type="match status" value="1"/>
</dbReference>
<evidence type="ECO:0000256" key="6">
    <source>
        <dbReference type="ARBA" id="ARBA00049024"/>
    </source>
</evidence>
<keyword evidence="4 7" id="KW-0521">NADP</keyword>
<dbReference type="EC" id="1.2.1.41" evidence="7"/>
<evidence type="ECO:0000256" key="5">
    <source>
        <dbReference type="ARBA" id="ARBA00023002"/>
    </source>
</evidence>
<dbReference type="PIRSF" id="PIRSF000151">
    <property type="entry name" value="GPR"/>
    <property type="match status" value="1"/>
</dbReference>
<evidence type="ECO:0000256" key="4">
    <source>
        <dbReference type="ARBA" id="ARBA00022857"/>
    </source>
</evidence>
<evidence type="ECO:0000256" key="2">
    <source>
        <dbReference type="ARBA" id="ARBA00022605"/>
    </source>
</evidence>
<dbReference type="InterPro" id="IPR000965">
    <property type="entry name" value="GPR_dom"/>
</dbReference>
<dbReference type="InterPro" id="IPR016161">
    <property type="entry name" value="Ald_DH/histidinol_DH"/>
</dbReference>
<dbReference type="InterPro" id="IPR020593">
    <property type="entry name" value="G-glutamylP_reductase_CS"/>
</dbReference>
<dbReference type="Gene3D" id="3.40.605.10">
    <property type="entry name" value="Aldehyde Dehydrogenase, Chain A, domain 1"/>
    <property type="match status" value="1"/>
</dbReference>
<dbReference type="InterPro" id="IPR015590">
    <property type="entry name" value="Aldehyde_DH_dom"/>
</dbReference>
<comment type="pathway">
    <text evidence="1 7">Amino-acid biosynthesis; L-proline biosynthesis; L-glutamate 5-semialdehyde from L-glutamate: step 2/2.</text>
</comment>
<gene>
    <name evidence="7" type="primary">proA</name>
    <name evidence="9" type="ORF">IQ247_24775</name>
</gene>
<dbReference type="Pfam" id="PF00171">
    <property type="entry name" value="Aldedh"/>
    <property type="match status" value="1"/>
</dbReference>
<keyword evidence="5 7" id="KW-0560">Oxidoreductase</keyword>
<dbReference type="InterPro" id="IPR012134">
    <property type="entry name" value="Glu-5-SA_DH"/>
</dbReference>
<proteinExistence type="inferred from homology"/>
<comment type="similarity">
    <text evidence="7">Belongs to the gamma-glutamyl phosphate reductase family.</text>
</comment>
<comment type="function">
    <text evidence="7">Catalyzes the NADPH-dependent reduction of L-glutamate 5-phosphate into L-glutamate 5-semialdehyde and phosphate. The product spontaneously undergoes cyclization to form 1-pyrroline-5-carboxylate.</text>
</comment>
<organism evidence="9 10">
    <name type="scientific">Plectonema cf. radiosum LEGE 06105</name>
    <dbReference type="NCBI Taxonomy" id="945769"/>
    <lineage>
        <taxon>Bacteria</taxon>
        <taxon>Bacillati</taxon>
        <taxon>Cyanobacteriota</taxon>
        <taxon>Cyanophyceae</taxon>
        <taxon>Oscillatoriophycideae</taxon>
        <taxon>Oscillatoriales</taxon>
        <taxon>Microcoleaceae</taxon>
        <taxon>Plectonema</taxon>
    </lineage>
</organism>
<comment type="caution">
    <text evidence="9">The sequence shown here is derived from an EMBL/GenBank/DDBJ whole genome shotgun (WGS) entry which is preliminary data.</text>
</comment>
<evidence type="ECO:0000313" key="9">
    <source>
        <dbReference type="EMBL" id="MBE9215837.1"/>
    </source>
</evidence>
<evidence type="ECO:0000259" key="8">
    <source>
        <dbReference type="Pfam" id="PF00171"/>
    </source>
</evidence>
<keyword evidence="7" id="KW-0963">Cytoplasm</keyword>
<dbReference type="PANTHER" id="PTHR11063">
    <property type="entry name" value="GLUTAMATE SEMIALDEHYDE DEHYDROGENASE"/>
    <property type="match status" value="1"/>
</dbReference>
<accession>A0A8J7F6C5</accession>
<dbReference type="GO" id="GO:0055129">
    <property type="term" value="P:L-proline biosynthetic process"/>
    <property type="evidence" value="ECO:0007669"/>
    <property type="project" value="UniProtKB-UniRule"/>
</dbReference>
<dbReference type="UniPathway" id="UPA00098">
    <property type="reaction ID" value="UER00360"/>
</dbReference>
<dbReference type="CDD" id="cd07079">
    <property type="entry name" value="ALDH_F18-19_ProA-GPR"/>
    <property type="match status" value="1"/>
</dbReference>
<dbReference type="InterPro" id="IPR016162">
    <property type="entry name" value="Ald_DH_N"/>
</dbReference>
<dbReference type="Proteomes" id="UP000620559">
    <property type="component" value="Unassembled WGS sequence"/>
</dbReference>
<reference evidence="9" key="1">
    <citation type="submission" date="2020-10" db="EMBL/GenBank/DDBJ databases">
        <authorList>
            <person name="Castelo-Branco R."/>
            <person name="Eusebio N."/>
            <person name="Adriana R."/>
            <person name="Vieira A."/>
            <person name="Brugerolle De Fraissinette N."/>
            <person name="Rezende De Castro R."/>
            <person name="Schneider M.P."/>
            <person name="Vasconcelos V."/>
            <person name="Leao P.N."/>
        </authorList>
    </citation>
    <scope>NUCLEOTIDE SEQUENCE</scope>
    <source>
        <strain evidence="9">LEGE 06105</strain>
    </source>
</reference>
<dbReference type="AlphaFoldDB" id="A0A8J7F6C5"/>
<dbReference type="EMBL" id="JADEWL010000120">
    <property type="protein sequence ID" value="MBE9215837.1"/>
    <property type="molecule type" value="Genomic_DNA"/>
</dbReference>
<name>A0A8J7F6C5_9CYAN</name>
<dbReference type="NCBIfam" id="TIGR00407">
    <property type="entry name" value="proA"/>
    <property type="match status" value="1"/>
</dbReference>
<evidence type="ECO:0000313" key="10">
    <source>
        <dbReference type="Proteomes" id="UP000620559"/>
    </source>
</evidence>
<dbReference type="PANTHER" id="PTHR11063:SF8">
    <property type="entry name" value="DELTA-1-PYRROLINE-5-CARBOXYLATE SYNTHASE"/>
    <property type="match status" value="1"/>
</dbReference>
<feature type="domain" description="Aldehyde dehydrogenase" evidence="8">
    <location>
        <begin position="25"/>
        <end position="297"/>
    </location>
</feature>
<evidence type="ECO:0000256" key="3">
    <source>
        <dbReference type="ARBA" id="ARBA00022650"/>
    </source>
</evidence>
<keyword evidence="3 7" id="KW-0641">Proline biosynthesis</keyword>
<dbReference type="HAMAP" id="MF_00412">
    <property type="entry name" value="ProA"/>
    <property type="match status" value="1"/>
</dbReference>
<dbReference type="InterPro" id="IPR016163">
    <property type="entry name" value="Ald_DH_C"/>
</dbReference>
<comment type="catalytic activity">
    <reaction evidence="6 7">
        <text>L-glutamate 5-semialdehyde + phosphate + NADP(+) = L-glutamyl 5-phosphate + NADPH + H(+)</text>
        <dbReference type="Rhea" id="RHEA:19541"/>
        <dbReference type="ChEBI" id="CHEBI:15378"/>
        <dbReference type="ChEBI" id="CHEBI:43474"/>
        <dbReference type="ChEBI" id="CHEBI:57783"/>
        <dbReference type="ChEBI" id="CHEBI:58066"/>
        <dbReference type="ChEBI" id="CHEBI:58274"/>
        <dbReference type="ChEBI" id="CHEBI:58349"/>
        <dbReference type="EC" id="1.2.1.41"/>
    </reaction>
</comment>
<dbReference type="NCBIfam" id="NF001221">
    <property type="entry name" value="PRK00197.1"/>
    <property type="match status" value="1"/>
</dbReference>
<dbReference type="GO" id="GO:0004350">
    <property type="term" value="F:glutamate-5-semialdehyde dehydrogenase activity"/>
    <property type="evidence" value="ECO:0007669"/>
    <property type="project" value="UniProtKB-UniRule"/>
</dbReference>
<dbReference type="GO" id="GO:0050661">
    <property type="term" value="F:NADP binding"/>
    <property type="evidence" value="ECO:0007669"/>
    <property type="project" value="InterPro"/>
</dbReference>
<comment type="subcellular location">
    <subcellularLocation>
        <location evidence="7">Cytoplasm</location>
    </subcellularLocation>
</comment>
<dbReference type="RefSeq" id="WP_193924073.1">
    <property type="nucleotide sequence ID" value="NZ_JADEWL010000120.1"/>
</dbReference>
<keyword evidence="2 7" id="KW-0028">Amino-acid biosynthesis</keyword>
<dbReference type="Gene3D" id="3.40.309.10">
    <property type="entry name" value="Aldehyde Dehydrogenase, Chain A, domain 2"/>
    <property type="match status" value="1"/>
</dbReference>
<dbReference type="SUPFAM" id="SSF53720">
    <property type="entry name" value="ALDH-like"/>
    <property type="match status" value="1"/>
</dbReference>
<evidence type="ECO:0000256" key="1">
    <source>
        <dbReference type="ARBA" id="ARBA00004985"/>
    </source>
</evidence>
<evidence type="ECO:0000256" key="7">
    <source>
        <dbReference type="HAMAP-Rule" id="MF_00412"/>
    </source>
</evidence>
<protein>
    <recommendedName>
        <fullName evidence="7">Gamma-glutamyl phosphate reductase</fullName>
        <shortName evidence="7">GPR</shortName>
        <ecNumber evidence="7">1.2.1.41</ecNumber>
    </recommendedName>
    <alternativeName>
        <fullName evidence="7">Glutamate-5-semialdehyde dehydrogenase</fullName>
    </alternativeName>
    <alternativeName>
        <fullName evidence="7">Glutamyl-gamma-semialdehyde dehydrogenase</fullName>
        <shortName evidence="7">GSA dehydrogenase</shortName>
    </alternativeName>
</protein>
<keyword evidence="10" id="KW-1185">Reference proteome</keyword>